<evidence type="ECO:0000313" key="2">
    <source>
        <dbReference type="Proteomes" id="UP000216998"/>
    </source>
</evidence>
<reference evidence="1 2" key="1">
    <citation type="submission" date="2017-07" db="EMBL/GenBank/DDBJ databases">
        <title>Niveispirillum cyanobacteriorum sp. nov., isolated from cyanobacterial aggregates in a eutrophic lake.</title>
        <authorList>
            <person name="Cai H."/>
        </authorList>
    </citation>
    <scope>NUCLEOTIDE SEQUENCE [LARGE SCALE GENOMIC DNA]</scope>
    <source>
        <strain evidence="2">TH1-14</strain>
    </source>
</reference>
<gene>
    <name evidence="1" type="ORF">CHU95_20080</name>
</gene>
<organism evidence="1 2">
    <name type="scientific">Niveispirillum lacus</name>
    <dbReference type="NCBI Taxonomy" id="1981099"/>
    <lineage>
        <taxon>Bacteria</taxon>
        <taxon>Pseudomonadati</taxon>
        <taxon>Pseudomonadota</taxon>
        <taxon>Alphaproteobacteria</taxon>
        <taxon>Rhodospirillales</taxon>
        <taxon>Azospirillaceae</taxon>
        <taxon>Niveispirillum</taxon>
    </lineage>
</organism>
<sequence length="67" mass="7534">MRAELESALLRGATEISYGDQRVKYDSEAAMRSRLRSIDDELSALTSPTGTARRRLRRIIVSTCKGF</sequence>
<dbReference type="NCBIfam" id="NF047331">
    <property type="entry name" value="phage_HTJ"/>
    <property type="match status" value="1"/>
</dbReference>
<evidence type="ECO:0000313" key="1">
    <source>
        <dbReference type="EMBL" id="OYQ31452.1"/>
    </source>
</evidence>
<dbReference type="Proteomes" id="UP000216998">
    <property type="component" value="Unassembled WGS sequence"/>
</dbReference>
<accession>A0A255YQF3</accession>
<dbReference type="EMBL" id="NOXU01000032">
    <property type="protein sequence ID" value="OYQ31452.1"/>
    <property type="molecule type" value="Genomic_DNA"/>
</dbReference>
<name>A0A255YQF3_9PROT</name>
<proteinExistence type="predicted"/>
<comment type="caution">
    <text evidence="1">The sequence shown here is derived from an EMBL/GenBank/DDBJ whole genome shotgun (WGS) entry which is preliminary data.</text>
</comment>
<dbReference type="AlphaFoldDB" id="A0A255YQF3"/>
<keyword evidence="2" id="KW-1185">Reference proteome</keyword>
<protein>
    <submittedName>
        <fullName evidence="1">Uncharacterized protein</fullName>
    </submittedName>
</protein>